<reference evidence="1" key="1">
    <citation type="submission" date="2022-04" db="EMBL/GenBank/DDBJ databases">
        <title>Genome of the entomopathogenic fungus Entomophthora muscae.</title>
        <authorList>
            <person name="Elya C."/>
            <person name="Lovett B.R."/>
            <person name="Lee E."/>
            <person name="Macias A.M."/>
            <person name="Hajek A.E."/>
            <person name="De Bivort B.L."/>
            <person name="Kasson M.T."/>
            <person name="De Fine Licht H.H."/>
            <person name="Stajich J.E."/>
        </authorList>
    </citation>
    <scope>NUCLEOTIDE SEQUENCE</scope>
    <source>
        <strain evidence="1">Berkeley</strain>
    </source>
</reference>
<keyword evidence="2" id="KW-1185">Reference proteome</keyword>
<evidence type="ECO:0000313" key="1">
    <source>
        <dbReference type="EMBL" id="KAJ9061436.1"/>
    </source>
</evidence>
<dbReference type="EMBL" id="QTSX02005069">
    <property type="protein sequence ID" value="KAJ9061436.1"/>
    <property type="molecule type" value="Genomic_DNA"/>
</dbReference>
<comment type="caution">
    <text evidence="1">The sequence shown here is derived from an EMBL/GenBank/DDBJ whole genome shotgun (WGS) entry which is preliminary data.</text>
</comment>
<accession>A0ACC2SGR0</accession>
<protein>
    <submittedName>
        <fullName evidence="1">Uncharacterized protein</fullName>
    </submittedName>
</protein>
<gene>
    <name evidence="1" type="ORF">DSO57_1020786</name>
</gene>
<dbReference type="Proteomes" id="UP001165960">
    <property type="component" value="Unassembled WGS sequence"/>
</dbReference>
<evidence type="ECO:0000313" key="2">
    <source>
        <dbReference type="Proteomes" id="UP001165960"/>
    </source>
</evidence>
<sequence>MMATAASPVGVVDEDGCCPGLSGAPQIECTRELIALANKVDQLKRDHTELDRDIQEMNDIVMNDISILLLKTQELNPGSQEADPTCQTSPGTANLLKDRLKLVNYSTFCRTTTEDPPKITQVTQSGRETAHLLNCKPKLTSYSKTRQPPRDNSPNSHQIDANLGPPKTQTYAEVATCLKEVKTKPIFNLANGHQQLPVSRPEGVVQLDYSGDIVKSGSKTKRCLSDLPEQAQPGSAALETPSQDPHPASALSENPNPAKIEEAKSQGTKTLAVRQNLHCHF</sequence>
<name>A0ACC2SGR0_9FUNG</name>
<organism evidence="1 2">
    <name type="scientific">Entomophthora muscae</name>
    <dbReference type="NCBI Taxonomy" id="34485"/>
    <lineage>
        <taxon>Eukaryota</taxon>
        <taxon>Fungi</taxon>
        <taxon>Fungi incertae sedis</taxon>
        <taxon>Zoopagomycota</taxon>
        <taxon>Entomophthoromycotina</taxon>
        <taxon>Entomophthoromycetes</taxon>
        <taxon>Entomophthorales</taxon>
        <taxon>Entomophthoraceae</taxon>
        <taxon>Entomophthora</taxon>
    </lineage>
</organism>
<proteinExistence type="predicted"/>